<name>A0A0B7AX52_9EUPU</name>
<dbReference type="EMBL" id="HACG01037595">
    <property type="protein sequence ID" value="CEK84460.1"/>
    <property type="molecule type" value="Transcribed_RNA"/>
</dbReference>
<gene>
    <name evidence="1" type="primary">ORF142717</name>
</gene>
<dbReference type="InterPro" id="IPR036188">
    <property type="entry name" value="FAD/NAD-bd_sf"/>
</dbReference>
<reference evidence="1" key="1">
    <citation type="submission" date="2014-12" db="EMBL/GenBank/DDBJ databases">
        <title>Insight into the proteome of Arion vulgaris.</title>
        <authorList>
            <person name="Aradska J."/>
            <person name="Bulat T."/>
            <person name="Smidak R."/>
            <person name="Sarate P."/>
            <person name="Gangsoo J."/>
            <person name="Sialana F."/>
            <person name="Bilban M."/>
            <person name="Lubec G."/>
        </authorList>
    </citation>
    <scope>NUCLEOTIDE SEQUENCE</scope>
    <source>
        <tissue evidence="1">Skin</tissue>
    </source>
</reference>
<feature type="non-terminal residue" evidence="1">
    <location>
        <position position="1"/>
    </location>
</feature>
<dbReference type="PANTHER" id="PTHR23357:SF1">
    <property type="entry name" value="RENALASE"/>
    <property type="match status" value="1"/>
</dbReference>
<dbReference type="PANTHER" id="PTHR23357">
    <property type="entry name" value="RENALASE"/>
    <property type="match status" value="1"/>
</dbReference>
<dbReference type="GO" id="GO:0016651">
    <property type="term" value="F:oxidoreductase activity, acting on NAD(P)H"/>
    <property type="evidence" value="ECO:0007669"/>
    <property type="project" value="InterPro"/>
</dbReference>
<dbReference type="Gene3D" id="3.50.50.60">
    <property type="entry name" value="FAD/NAD(P)-binding domain"/>
    <property type="match status" value="1"/>
</dbReference>
<organism evidence="1">
    <name type="scientific">Arion vulgaris</name>
    <dbReference type="NCBI Taxonomy" id="1028688"/>
    <lineage>
        <taxon>Eukaryota</taxon>
        <taxon>Metazoa</taxon>
        <taxon>Spiralia</taxon>
        <taxon>Lophotrochozoa</taxon>
        <taxon>Mollusca</taxon>
        <taxon>Gastropoda</taxon>
        <taxon>Heterobranchia</taxon>
        <taxon>Euthyneura</taxon>
        <taxon>Panpulmonata</taxon>
        <taxon>Eupulmonata</taxon>
        <taxon>Stylommatophora</taxon>
        <taxon>Helicina</taxon>
        <taxon>Arionoidea</taxon>
        <taxon>Arionidae</taxon>
        <taxon>Arion</taxon>
    </lineage>
</organism>
<evidence type="ECO:0000313" key="1">
    <source>
        <dbReference type="EMBL" id="CEK84460.1"/>
    </source>
</evidence>
<dbReference type="InterPro" id="IPR040174">
    <property type="entry name" value="RNLS"/>
</dbReference>
<sequence>SILPKLPEPQSVVCKKWRYSQIHQAYEGTPGCVALSTDPLVILAGDAFSMSTFDGCLDSAEAVLKAVKENFQFRDGL</sequence>
<protein>
    <recommendedName>
        <fullName evidence="2">Amine oxidase domain-containing protein</fullName>
    </recommendedName>
</protein>
<proteinExistence type="predicted"/>
<dbReference type="GO" id="GO:0005576">
    <property type="term" value="C:extracellular region"/>
    <property type="evidence" value="ECO:0007669"/>
    <property type="project" value="TreeGrafter"/>
</dbReference>
<evidence type="ECO:0008006" key="2">
    <source>
        <dbReference type="Google" id="ProtNLM"/>
    </source>
</evidence>
<accession>A0A0B7AX52</accession>
<dbReference type="AlphaFoldDB" id="A0A0B7AX52"/>